<name>A0AAD7AST3_9AGAR</name>
<feature type="domain" description="DUF6535" evidence="3">
    <location>
        <begin position="29"/>
        <end position="205"/>
    </location>
</feature>
<feature type="region of interest" description="Disordered" evidence="1">
    <location>
        <begin position="904"/>
        <end position="935"/>
    </location>
</feature>
<evidence type="ECO:0000259" key="3">
    <source>
        <dbReference type="Pfam" id="PF20153"/>
    </source>
</evidence>
<dbReference type="AlphaFoldDB" id="A0AAD7AST3"/>
<sequence length="935" mass="106008">MTKNTAILPNLSYVPKQADHDELASAKLWAVYISEAEKYDKALVESWKSDMDGLLIFAGLFSASLTAFLIESYKTLSPDQGAMTITLLAQISRQLDTSSSNTSMATTDLSFTTPSAAMLACNILWFFSLGLSLSCALTATLVQQWARDFIQRTEMRPSPVTRARIFSYLYFGMQRFGMHTIVGFIPLLLHLSLLLFFTGLVAFLQPINQVMVIVAALMLGLISTIYIWLTILPIISSDAPYRTPLSNVVWQVYQRLWVVLYWSQKSLWDEEKGQKDNKSPQCGNQQPKQDKECGNTDHEHHHDNRHIPTLIAVMNQHATEHSSQRDDRDGRAIIWTLKSLTDNDELQPFVEALPDLIWGPNGRRHMYNAMIYMLLADQNIRLVQRIESLLQSCDSGLLRSDHEMWRRITCIKALWAIAYFLASDASTQKTFPVFNMNSLSSQHLHPDPKVYSYSVSASVVVQWIGFCAVSRLIQEVLAMLVTSPAVQDPGTILTALRAIEREANARGYTEFSSAISHITGDTMPPWPQLHDTLDSFEDKAYDSFMEYIQSSCGLNEMPFEFQATCEIIQPLLGPIKSKVRTRLMQSLDTIMRTIANDIKYLASGVHQVDVIVDMVLQLLQIGSEPMEIELGQPITSYIAFREIGVGLDRSLQQCNPKQLSLILTKYLAYLSNRDGTDITLYSIWKLCTFYPQFAAFTEQTLMVVHGFLQFPHTTSVIAVLKLHILSAATELLPDQAHTLMDRLQISPSVDLAERLKGAPFMVLVDWLENLSSSSQTLDATFNFLSCHFPKECYPISFQQRFTTWFVDTCNDPSISLKSYVVKLVEAIEDWLYYRNGTEQFDDIEACRKLEEVLLKRLEILILVPDENIEARTRRNNINIVIARLRSSANVDHCPEYFVTVNDDVTEPTDKSTTKEPRSSRTPHDDNHNTPASKSQ</sequence>
<gene>
    <name evidence="4" type="ORF">DFH08DRAFT_836859</name>
</gene>
<feature type="region of interest" description="Disordered" evidence="1">
    <location>
        <begin position="272"/>
        <end position="301"/>
    </location>
</feature>
<dbReference type="Proteomes" id="UP001218218">
    <property type="component" value="Unassembled WGS sequence"/>
</dbReference>
<keyword evidence="2" id="KW-1133">Transmembrane helix</keyword>
<keyword evidence="5" id="KW-1185">Reference proteome</keyword>
<proteinExistence type="predicted"/>
<feature type="compositionally biased region" description="Basic and acidic residues" evidence="1">
    <location>
        <begin position="907"/>
        <end position="927"/>
    </location>
</feature>
<evidence type="ECO:0000256" key="2">
    <source>
        <dbReference type="SAM" id="Phobius"/>
    </source>
</evidence>
<dbReference type="EMBL" id="JARIHO010000002">
    <property type="protein sequence ID" value="KAJ7367215.1"/>
    <property type="molecule type" value="Genomic_DNA"/>
</dbReference>
<evidence type="ECO:0000313" key="5">
    <source>
        <dbReference type="Proteomes" id="UP001218218"/>
    </source>
</evidence>
<keyword evidence="2" id="KW-0812">Transmembrane</keyword>
<comment type="caution">
    <text evidence="4">The sequence shown here is derived from an EMBL/GenBank/DDBJ whole genome shotgun (WGS) entry which is preliminary data.</text>
</comment>
<dbReference type="InterPro" id="IPR045338">
    <property type="entry name" value="DUF6535"/>
</dbReference>
<feature type="transmembrane region" description="Helical" evidence="2">
    <location>
        <begin position="181"/>
        <end position="204"/>
    </location>
</feature>
<accession>A0AAD7AST3</accession>
<dbReference type="Pfam" id="PF20153">
    <property type="entry name" value="DUF6535"/>
    <property type="match status" value="1"/>
</dbReference>
<feature type="transmembrane region" description="Helical" evidence="2">
    <location>
        <begin position="116"/>
        <end position="142"/>
    </location>
</feature>
<organism evidence="4 5">
    <name type="scientific">Mycena albidolilacea</name>
    <dbReference type="NCBI Taxonomy" id="1033008"/>
    <lineage>
        <taxon>Eukaryota</taxon>
        <taxon>Fungi</taxon>
        <taxon>Dikarya</taxon>
        <taxon>Basidiomycota</taxon>
        <taxon>Agaricomycotina</taxon>
        <taxon>Agaricomycetes</taxon>
        <taxon>Agaricomycetidae</taxon>
        <taxon>Agaricales</taxon>
        <taxon>Marasmiineae</taxon>
        <taxon>Mycenaceae</taxon>
        <taxon>Mycena</taxon>
    </lineage>
</organism>
<feature type="compositionally biased region" description="Basic and acidic residues" evidence="1">
    <location>
        <begin position="288"/>
        <end position="301"/>
    </location>
</feature>
<keyword evidence="2" id="KW-0472">Membrane</keyword>
<evidence type="ECO:0000256" key="1">
    <source>
        <dbReference type="SAM" id="MobiDB-lite"/>
    </source>
</evidence>
<protein>
    <recommendedName>
        <fullName evidence="3">DUF6535 domain-containing protein</fullName>
    </recommendedName>
</protein>
<evidence type="ECO:0000313" key="4">
    <source>
        <dbReference type="EMBL" id="KAJ7367215.1"/>
    </source>
</evidence>
<reference evidence="4" key="1">
    <citation type="submission" date="2023-03" db="EMBL/GenBank/DDBJ databases">
        <title>Massive genome expansion in bonnet fungi (Mycena s.s.) driven by repeated elements and novel gene families across ecological guilds.</title>
        <authorList>
            <consortium name="Lawrence Berkeley National Laboratory"/>
            <person name="Harder C.B."/>
            <person name="Miyauchi S."/>
            <person name="Viragh M."/>
            <person name="Kuo A."/>
            <person name="Thoen E."/>
            <person name="Andreopoulos B."/>
            <person name="Lu D."/>
            <person name="Skrede I."/>
            <person name="Drula E."/>
            <person name="Henrissat B."/>
            <person name="Morin E."/>
            <person name="Kohler A."/>
            <person name="Barry K."/>
            <person name="LaButti K."/>
            <person name="Morin E."/>
            <person name="Salamov A."/>
            <person name="Lipzen A."/>
            <person name="Mereny Z."/>
            <person name="Hegedus B."/>
            <person name="Baldrian P."/>
            <person name="Stursova M."/>
            <person name="Weitz H."/>
            <person name="Taylor A."/>
            <person name="Grigoriev I.V."/>
            <person name="Nagy L.G."/>
            <person name="Martin F."/>
            <person name="Kauserud H."/>
        </authorList>
    </citation>
    <scope>NUCLEOTIDE SEQUENCE</scope>
    <source>
        <strain evidence="4">CBHHK002</strain>
    </source>
</reference>
<feature type="transmembrane region" description="Helical" evidence="2">
    <location>
        <begin position="210"/>
        <end position="235"/>
    </location>
</feature>